<dbReference type="Gene3D" id="3.20.20.100">
    <property type="entry name" value="NADP-dependent oxidoreductase domain"/>
    <property type="match status" value="1"/>
</dbReference>
<organism evidence="3 4">
    <name type="scientific">Hoeflea ulvae</name>
    <dbReference type="NCBI Taxonomy" id="2983764"/>
    <lineage>
        <taxon>Bacteria</taxon>
        <taxon>Pseudomonadati</taxon>
        <taxon>Pseudomonadota</taxon>
        <taxon>Alphaproteobacteria</taxon>
        <taxon>Hyphomicrobiales</taxon>
        <taxon>Rhizobiaceae</taxon>
        <taxon>Hoeflea</taxon>
    </lineage>
</organism>
<keyword evidence="4" id="KW-1185">Reference proteome</keyword>
<gene>
    <name evidence="3" type="ORF">OEG82_22295</name>
</gene>
<dbReference type="InterPro" id="IPR036812">
    <property type="entry name" value="NAD(P)_OxRdtase_dom_sf"/>
</dbReference>
<feature type="domain" description="NADP-dependent oxidoreductase" evidence="2">
    <location>
        <begin position="15"/>
        <end position="308"/>
    </location>
</feature>
<evidence type="ECO:0000313" key="3">
    <source>
        <dbReference type="EMBL" id="MCY0096721.1"/>
    </source>
</evidence>
<comment type="caution">
    <text evidence="3">The sequence shown here is derived from an EMBL/GenBank/DDBJ whole genome shotgun (WGS) entry which is preliminary data.</text>
</comment>
<dbReference type="PANTHER" id="PTHR43625">
    <property type="entry name" value="AFLATOXIN B1 ALDEHYDE REDUCTASE"/>
    <property type="match status" value="1"/>
</dbReference>
<dbReference type="EMBL" id="JAOVZQ010000001">
    <property type="protein sequence ID" value="MCY0096721.1"/>
    <property type="molecule type" value="Genomic_DNA"/>
</dbReference>
<proteinExistence type="predicted"/>
<evidence type="ECO:0000313" key="4">
    <source>
        <dbReference type="Proteomes" id="UP001081283"/>
    </source>
</evidence>
<evidence type="ECO:0000259" key="2">
    <source>
        <dbReference type="Pfam" id="PF00248"/>
    </source>
</evidence>
<dbReference type="InterPro" id="IPR023210">
    <property type="entry name" value="NADP_OxRdtase_dom"/>
</dbReference>
<dbReference type="InterPro" id="IPR050791">
    <property type="entry name" value="Aldo-Keto_reductase"/>
</dbReference>
<evidence type="ECO:0000256" key="1">
    <source>
        <dbReference type="ARBA" id="ARBA00023002"/>
    </source>
</evidence>
<accession>A0ABT3YLF0</accession>
<protein>
    <submittedName>
        <fullName evidence="3">Aldo/keto reductase</fullName>
    </submittedName>
</protein>
<name>A0ABT3YLF0_9HYPH</name>
<dbReference type="PANTHER" id="PTHR43625:SF40">
    <property type="entry name" value="ALDO-KETO REDUCTASE YAKC [NADP(+)]"/>
    <property type="match status" value="1"/>
</dbReference>
<keyword evidence="1" id="KW-0560">Oxidoreductase</keyword>
<dbReference type="Proteomes" id="UP001081283">
    <property type="component" value="Unassembled WGS sequence"/>
</dbReference>
<dbReference type="RefSeq" id="WP_267614541.1">
    <property type="nucleotide sequence ID" value="NZ_JAOVZQ010000001.1"/>
</dbReference>
<dbReference type="SUPFAM" id="SSF51430">
    <property type="entry name" value="NAD(P)-linked oxidoreductase"/>
    <property type="match status" value="1"/>
</dbReference>
<dbReference type="Pfam" id="PF00248">
    <property type="entry name" value="Aldo_ket_red"/>
    <property type="match status" value="1"/>
</dbReference>
<dbReference type="PROSITE" id="PS51257">
    <property type="entry name" value="PROKAR_LIPOPROTEIN"/>
    <property type="match status" value="1"/>
</dbReference>
<sequence>MQQRQLGKAGPHVSAIGLGCWNFAGAYGPTSEKESHETLAAARDLGITLLDTANVYGMGVSETVIGSYLRDNPGHFKLATKAGIRRNPDSGERWFDNSDEHLHSELEASLIRLGVDHVDLFYIHRREATRPIEEVVETLQRFQREGKIGGFGFSEISPASLRLAHAVAPVAAVQSEYSLWTRQPDLGLVQACKELEVAFVAFCPLGRGIFADQAPDPATFGKQDFRRSNPRFVEPNLSRNLAAIAPFKDYARDLGATPASLAIAWLLARGPHVIPIPGTRSASHLTDCVQGAAIELTPAQIAEIEQILPAGFAHGDRYSAAQVIGVETYC</sequence>
<reference evidence="3" key="1">
    <citation type="submission" date="2022-10" db="EMBL/GenBank/DDBJ databases">
        <title>Hoeflea sp. J2-29, isolated from marine algae.</title>
        <authorList>
            <person name="Kristyanto S."/>
            <person name="Kim J.M."/>
            <person name="Jeon C.O."/>
        </authorList>
    </citation>
    <scope>NUCLEOTIDE SEQUENCE</scope>
    <source>
        <strain evidence="3">J2-29</strain>
    </source>
</reference>